<dbReference type="Gene3D" id="3.30.70.1230">
    <property type="entry name" value="Nucleotide cyclase"/>
    <property type="match status" value="1"/>
</dbReference>
<dbReference type="GO" id="GO:0005524">
    <property type="term" value="F:ATP binding"/>
    <property type="evidence" value="ECO:0007669"/>
    <property type="project" value="UniProtKB-KW"/>
</dbReference>
<dbReference type="InterPro" id="IPR001660">
    <property type="entry name" value="SAM"/>
</dbReference>
<feature type="non-terminal residue" evidence="5">
    <location>
        <position position="405"/>
    </location>
</feature>
<evidence type="ECO:0000313" key="6">
    <source>
        <dbReference type="Proteomes" id="UP000297966"/>
    </source>
</evidence>
<comment type="caution">
    <text evidence="5">The sequence shown here is derived from an EMBL/GenBank/DDBJ whole genome shotgun (WGS) entry which is preliminary data.</text>
</comment>
<dbReference type="Gene3D" id="1.10.150.50">
    <property type="entry name" value="Transcription Factor, Ets-1"/>
    <property type="match status" value="1"/>
</dbReference>
<dbReference type="GO" id="GO:0035556">
    <property type="term" value="P:intracellular signal transduction"/>
    <property type="evidence" value="ECO:0007669"/>
    <property type="project" value="InterPro"/>
</dbReference>
<dbReference type="AlphaFoldDB" id="A0A4Y9L2P1"/>
<dbReference type="SMART" id="SM00044">
    <property type="entry name" value="CYCc"/>
    <property type="match status" value="1"/>
</dbReference>
<dbReference type="InterPro" id="IPR013761">
    <property type="entry name" value="SAM/pointed_sf"/>
</dbReference>
<dbReference type="SUPFAM" id="SSF55073">
    <property type="entry name" value="Nucleotide cyclase"/>
    <property type="match status" value="1"/>
</dbReference>
<dbReference type="SUPFAM" id="SSF52540">
    <property type="entry name" value="P-loop containing nucleoside triphosphate hydrolases"/>
    <property type="match status" value="1"/>
</dbReference>
<name>A0A4Y9L2P1_9BRAD</name>
<dbReference type="InterPro" id="IPR041664">
    <property type="entry name" value="AAA_16"/>
</dbReference>
<evidence type="ECO:0000256" key="1">
    <source>
        <dbReference type="ARBA" id="ARBA00022741"/>
    </source>
</evidence>
<organism evidence="5 6">
    <name type="scientific">Bradyrhizobium niftali</name>
    <dbReference type="NCBI Taxonomy" id="2560055"/>
    <lineage>
        <taxon>Bacteria</taxon>
        <taxon>Pseudomonadati</taxon>
        <taxon>Pseudomonadota</taxon>
        <taxon>Alphaproteobacteria</taxon>
        <taxon>Hyphomicrobiales</taxon>
        <taxon>Nitrobacteraceae</taxon>
        <taxon>Bradyrhizobium</taxon>
    </lineage>
</organism>
<proteinExistence type="predicted"/>
<feature type="domain" description="SAM" evidence="3">
    <location>
        <begin position="1"/>
        <end position="61"/>
    </location>
</feature>
<sequence length="405" mass="42156">MDVTAWLCGLGLGQYAQAFRENDVDADVLADLTADDLIGLGVTSIGHRRKLLAAIAALRVASISVAAPAMAAPAAGSASVSLAAEAERRQLTVMFVDLVDSTALAARLDPEEMAEVLRTYQSAVAGAIARFEGHVAKYMGDGVLAYFGYPRAHEDEAERAVRAGLAAVAAVHGLGSAPGETLAARVGIATGSVVVGELIGEGAAREETVVGDTPNLAARLQALAEPGSVMISARTRELIGGLFELAELGLQILKGFPVPVRAWRVVGEGAAESRFEALHGAGLTPLVGREHEIGLLLEQWERAKEGEGQVVLLSGEPGIGKSRLLRALRGRLEDEAHTALSHYCSPHHQTSPLHPVIGLLERAAGFAADDPAATRLDKLEALLALSSNDVSVVAPLLAALLSLET</sequence>
<dbReference type="Pfam" id="PF13191">
    <property type="entry name" value="AAA_16"/>
    <property type="match status" value="1"/>
</dbReference>
<dbReference type="PANTHER" id="PTHR16305">
    <property type="entry name" value="TESTICULAR SOLUBLE ADENYLYL CYCLASE"/>
    <property type="match status" value="1"/>
</dbReference>
<dbReference type="CDD" id="cd07302">
    <property type="entry name" value="CHD"/>
    <property type="match status" value="1"/>
</dbReference>
<evidence type="ECO:0000259" key="3">
    <source>
        <dbReference type="PROSITE" id="PS50105"/>
    </source>
</evidence>
<dbReference type="GO" id="GO:0005737">
    <property type="term" value="C:cytoplasm"/>
    <property type="evidence" value="ECO:0007669"/>
    <property type="project" value="TreeGrafter"/>
</dbReference>
<protein>
    <submittedName>
        <fullName evidence="5">Adenylate cyclase</fullName>
    </submittedName>
</protein>
<dbReference type="Proteomes" id="UP000297966">
    <property type="component" value="Unassembled WGS sequence"/>
</dbReference>
<feature type="domain" description="Guanylate cyclase" evidence="4">
    <location>
        <begin position="92"/>
        <end position="221"/>
    </location>
</feature>
<accession>A0A4Y9L2P1</accession>
<dbReference type="Gene3D" id="3.40.50.300">
    <property type="entry name" value="P-loop containing nucleotide triphosphate hydrolases"/>
    <property type="match status" value="1"/>
</dbReference>
<dbReference type="GO" id="GO:0009190">
    <property type="term" value="P:cyclic nucleotide biosynthetic process"/>
    <property type="evidence" value="ECO:0007669"/>
    <property type="project" value="InterPro"/>
</dbReference>
<keyword evidence="6" id="KW-1185">Reference proteome</keyword>
<dbReference type="PROSITE" id="PS50105">
    <property type="entry name" value="SAM_DOMAIN"/>
    <property type="match status" value="1"/>
</dbReference>
<dbReference type="GO" id="GO:0004016">
    <property type="term" value="F:adenylate cyclase activity"/>
    <property type="evidence" value="ECO:0007669"/>
    <property type="project" value="UniProtKB-ARBA"/>
</dbReference>
<keyword evidence="2" id="KW-0067">ATP-binding</keyword>
<dbReference type="SMART" id="SM00454">
    <property type="entry name" value="SAM"/>
    <property type="match status" value="1"/>
</dbReference>
<dbReference type="InterPro" id="IPR001054">
    <property type="entry name" value="A/G_cyclase"/>
</dbReference>
<dbReference type="Pfam" id="PF00211">
    <property type="entry name" value="Guanylate_cyc"/>
    <property type="match status" value="1"/>
</dbReference>
<dbReference type="SUPFAM" id="SSF47769">
    <property type="entry name" value="SAM/Pointed domain"/>
    <property type="match status" value="1"/>
</dbReference>
<dbReference type="RefSeq" id="WP_167771698.1">
    <property type="nucleotide sequence ID" value="NZ_SPQT01000081.1"/>
</dbReference>
<keyword evidence="1" id="KW-0547">Nucleotide-binding</keyword>
<dbReference type="Pfam" id="PF00536">
    <property type="entry name" value="SAM_1"/>
    <property type="match status" value="1"/>
</dbReference>
<dbReference type="PANTHER" id="PTHR16305:SF28">
    <property type="entry name" value="GUANYLATE CYCLASE DOMAIN-CONTAINING PROTEIN"/>
    <property type="match status" value="1"/>
</dbReference>
<dbReference type="EMBL" id="SPQT01000081">
    <property type="protein sequence ID" value="TFV36112.1"/>
    <property type="molecule type" value="Genomic_DNA"/>
</dbReference>
<evidence type="ECO:0000259" key="4">
    <source>
        <dbReference type="PROSITE" id="PS50125"/>
    </source>
</evidence>
<evidence type="ECO:0000313" key="5">
    <source>
        <dbReference type="EMBL" id="TFV36112.1"/>
    </source>
</evidence>
<dbReference type="InterPro" id="IPR027417">
    <property type="entry name" value="P-loop_NTPase"/>
</dbReference>
<evidence type="ECO:0000256" key="2">
    <source>
        <dbReference type="ARBA" id="ARBA00022840"/>
    </source>
</evidence>
<dbReference type="PROSITE" id="PS50125">
    <property type="entry name" value="GUANYLATE_CYCLASE_2"/>
    <property type="match status" value="1"/>
</dbReference>
<dbReference type="CDD" id="cd09487">
    <property type="entry name" value="SAM_superfamily"/>
    <property type="match status" value="1"/>
</dbReference>
<gene>
    <name evidence="5" type="ORF">E4K65_46055</name>
</gene>
<reference evidence="5 6" key="1">
    <citation type="submission" date="2019-03" db="EMBL/GenBank/DDBJ databases">
        <title>Bradyrhizobium diversity isolated from nodules of Chamaecrista fasciculata.</title>
        <authorList>
            <person name="Klepa M.S."/>
            <person name="Urquiaga M.O."/>
            <person name="Hungria M."/>
            <person name="Delamuta J.R."/>
        </authorList>
    </citation>
    <scope>NUCLEOTIDE SEQUENCE [LARGE SCALE GENOMIC DNA]</scope>
    <source>
        <strain evidence="5 6">CNPSo 3448</strain>
    </source>
</reference>
<dbReference type="InterPro" id="IPR029787">
    <property type="entry name" value="Nucleotide_cyclase"/>
</dbReference>